<feature type="transmembrane region" description="Helical" evidence="6">
    <location>
        <begin position="99"/>
        <end position="119"/>
    </location>
</feature>
<evidence type="ECO:0000256" key="2">
    <source>
        <dbReference type="ARBA" id="ARBA00008816"/>
    </source>
</evidence>
<comment type="similarity">
    <text evidence="2">Belongs to the PA-phosphatase related phosphoesterase family.</text>
</comment>
<dbReference type="GO" id="GO:0008195">
    <property type="term" value="F:phosphatidate phosphatase activity"/>
    <property type="evidence" value="ECO:0007669"/>
    <property type="project" value="TreeGrafter"/>
</dbReference>
<dbReference type="InterPro" id="IPR043216">
    <property type="entry name" value="PAP-like"/>
</dbReference>
<keyword evidence="5 6" id="KW-0472">Membrane</keyword>
<accession>A0A6A5XB40</accession>
<feature type="transmembrane region" description="Helical" evidence="6">
    <location>
        <begin position="245"/>
        <end position="266"/>
    </location>
</feature>
<dbReference type="GO" id="GO:0006644">
    <property type="term" value="P:phospholipid metabolic process"/>
    <property type="evidence" value="ECO:0007669"/>
    <property type="project" value="InterPro"/>
</dbReference>
<dbReference type="GO" id="GO:0016020">
    <property type="term" value="C:membrane"/>
    <property type="evidence" value="ECO:0007669"/>
    <property type="project" value="UniProtKB-SubCell"/>
</dbReference>
<dbReference type="GeneID" id="54290161"/>
<feature type="transmembrane region" description="Helical" evidence="6">
    <location>
        <begin position="12"/>
        <end position="34"/>
    </location>
</feature>
<comment type="subcellular location">
    <subcellularLocation>
        <location evidence="1">Membrane</location>
        <topology evidence="1">Multi-pass membrane protein</topology>
    </subcellularLocation>
</comment>
<keyword evidence="3 6" id="KW-0812">Transmembrane</keyword>
<protein>
    <submittedName>
        <fullName evidence="8">PAP2-domain-containing protein</fullName>
    </submittedName>
</protein>
<evidence type="ECO:0000256" key="3">
    <source>
        <dbReference type="ARBA" id="ARBA00022692"/>
    </source>
</evidence>
<dbReference type="PANTHER" id="PTHR10165">
    <property type="entry name" value="LIPID PHOSPHATE PHOSPHATASE"/>
    <property type="match status" value="1"/>
</dbReference>
<feature type="transmembrane region" description="Helical" evidence="6">
    <location>
        <begin position="272"/>
        <end position="291"/>
    </location>
</feature>
<name>A0A6A5XB40_9PLEO</name>
<dbReference type="CDD" id="cd03390">
    <property type="entry name" value="PAP2_containing_1_like"/>
    <property type="match status" value="1"/>
</dbReference>
<reference evidence="8" key="1">
    <citation type="journal article" date="2020" name="Stud. Mycol.">
        <title>101 Dothideomycetes genomes: a test case for predicting lifestyles and emergence of pathogens.</title>
        <authorList>
            <person name="Haridas S."/>
            <person name="Albert R."/>
            <person name="Binder M."/>
            <person name="Bloem J."/>
            <person name="Labutti K."/>
            <person name="Salamov A."/>
            <person name="Andreopoulos B."/>
            <person name="Baker S."/>
            <person name="Barry K."/>
            <person name="Bills G."/>
            <person name="Bluhm B."/>
            <person name="Cannon C."/>
            <person name="Castanera R."/>
            <person name="Culley D."/>
            <person name="Daum C."/>
            <person name="Ezra D."/>
            <person name="Gonzalez J."/>
            <person name="Henrissat B."/>
            <person name="Kuo A."/>
            <person name="Liang C."/>
            <person name="Lipzen A."/>
            <person name="Lutzoni F."/>
            <person name="Magnuson J."/>
            <person name="Mondo S."/>
            <person name="Nolan M."/>
            <person name="Ohm R."/>
            <person name="Pangilinan J."/>
            <person name="Park H.-J."/>
            <person name="Ramirez L."/>
            <person name="Alfaro M."/>
            <person name="Sun H."/>
            <person name="Tritt A."/>
            <person name="Yoshinaga Y."/>
            <person name="Zwiers L.-H."/>
            <person name="Turgeon B."/>
            <person name="Goodwin S."/>
            <person name="Spatafora J."/>
            <person name="Crous P."/>
            <person name="Grigoriev I."/>
        </authorList>
    </citation>
    <scope>NUCLEOTIDE SEQUENCE</scope>
    <source>
        <strain evidence="8">CBS 175.79</strain>
    </source>
</reference>
<evidence type="ECO:0000256" key="4">
    <source>
        <dbReference type="ARBA" id="ARBA00022989"/>
    </source>
</evidence>
<sequence>MALLDRAALSYVADWIIIVVFLGIAGAFTILEPVKRDFSLTNDAISYPYREDTISIPLLFIIAVVAPAIIIAIVCAALVRIPPRPGIEPSTKAHWKRKLWELHATWLGLAFSLTLSLFLTQTMKNMFGKHRPDFLARCNPDIVNMDKYLVGGYTSEALEGTSQLVNWQICRSKDGTGVGKSEFIDGFRSFPSGHCTVAFAGLTYLTLFLAAKFSTNVPFLRSAPGREPSHFPYADERKASAAPPLYLWVIVFIPFGAAIYIASTRFTDYKHAGFDVLSGSLEGAVVAWFAFRVYHLPVRRGAGWAWAPRHRNAAWGIGVGMGSYGILSHSKTNMHRQADAERAGADGRHTASVELRDLRATETADGSYDSHRALV</sequence>
<feature type="transmembrane region" description="Helical" evidence="6">
    <location>
        <begin position="54"/>
        <end position="79"/>
    </location>
</feature>
<dbReference type="EMBL" id="ML978077">
    <property type="protein sequence ID" value="KAF2010007.1"/>
    <property type="molecule type" value="Genomic_DNA"/>
</dbReference>
<dbReference type="AlphaFoldDB" id="A0A6A5XB40"/>
<evidence type="ECO:0000256" key="6">
    <source>
        <dbReference type="SAM" id="Phobius"/>
    </source>
</evidence>
<keyword evidence="4 6" id="KW-1133">Transmembrane helix</keyword>
<organism evidence="8 9">
    <name type="scientific">Aaosphaeria arxii CBS 175.79</name>
    <dbReference type="NCBI Taxonomy" id="1450172"/>
    <lineage>
        <taxon>Eukaryota</taxon>
        <taxon>Fungi</taxon>
        <taxon>Dikarya</taxon>
        <taxon>Ascomycota</taxon>
        <taxon>Pezizomycotina</taxon>
        <taxon>Dothideomycetes</taxon>
        <taxon>Pleosporomycetidae</taxon>
        <taxon>Pleosporales</taxon>
        <taxon>Pleosporales incertae sedis</taxon>
        <taxon>Aaosphaeria</taxon>
    </lineage>
</organism>
<evidence type="ECO:0000256" key="1">
    <source>
        <dbReference type="ARBA" id="ARBA00004141"/>
    </source>
</evidence>
<feature type="domain" description="Phosphatidic acid phosphatase type 2/haloperoxidase" evidence="7">
    <location>
        <begin position="107"/>
        <end position="291"/>
    </location>
</feature>
<dbReference type="RefSeq" id="XP_033378346.1">
    <property type="nucleotide sequence ID" value="XM_033532764.1"/>
</dbReference>
<dbReference type="SUPFAM" id="SSF48317">
    <property type="entry name" value="Acid phosphatase/Vanadium-dependent haloperoxidase"/>
    <property type="match status" value="1"/>
</dbReference>
<dbReference type="PANTHER" id="PTHR10165:SF154">
    <property type="entry name" value="PAP2 DOMAIN PROTEIN (AFU_ORTHOLOGUE AFUA_1G09730)"/>
    <property type="match status" value="1"/>
</dbReference>
<dbReference type="Pfam" id="PF01569">
    <property type="entry name" value="PAP2"/>
    <property type="match status" value="1"/>
</dbReference>
<dbReference type="GO" id="GO:0046839">
    <property type="term" value="P:phospholipid dephosphorylation"/>
    <property type="evidence" value="ECO:0007669"/>
    <property type="project" value="TreeGrafter"/>
</dbReference>
<dbReference type="InterPro" id="IPR000326">
    <property type="entry name" value="PAP2/HPO"/>
</dbReference>
<evidence type="ECO:0000313" key="8">
    <source>
        <dbReference type="EMBL" id="KAF2010007.1"/>
    </source>
</evidence>
<evidence type="ECO:0000256" key="5">
    <source>
        <dbReference type="ARBA" id="ARBA00023136"/>
    </source>
</evidence>
<dbReference type="Gene3D" id="1.20.144.10">
    <property type="entry name" value="Phosphatidic acid phosphatase type 2/haloperoxidase"/>
    <property type="match status" value="1"/>
</dbReference>
<proteinExistence type="inferred from homology"/>
<dbReference type="SMART" id="SM00014">
    <property type="entry name" value="acidPPc"/>
    <property type="match status" value="1"/>
</dbReference>
<feature type="transmembrane region" description="Helical" evidence="6">
    <location>
        <begin position="190"/>
        <end position="211"/>
    </location>
</feature>
<evidence type="ECO:0000313" key="9">
    <source>
        <dbReference type="Proteomes" id="UP000799778"/>
    </source>
</evidence>
<gene>
    <name evidence="8" type="ORF">BU24DRAFT_473195</name>
</gene>
<dbReference type="Proteomes" id="UP000799778">
    <property type="component" value="Unassembled WGS sequence"/>
</dbReference>
<evidence type="ECO:0000259" key="7">
    <source>
        <dbReference type="SMART" id="SM00014"/>
    </source>
</evidence>
<keyword evidence="9" id="KW-1185">Reference proteome</keyword>
<dbReference type="OrthoDB" id="8907274at2759"/>
<dbReference type="InterPro" id="IPR036938">
    <property type="entry name" value="PAP2/HPO_sf"/>
</dbReference>